<keyword evidence="1" id="KW-0600">Photoreceptor protein</keyword>
<dbReference type="GO" id="GO:0009881">
    <property type="term" value="F:photoreceptor activity"/>
    <property type="evidence" value="ECO:0007669"/>
    <property type="project" value="UniProtKB-KW"/>
</dbReference>
<evidence type="ECO:0000256" key="1">
    <source>
        <dbReference type="ARBA" id="ARBA00022543"/>
    </source>
</evidence>
<evidence type="ECO:0000259" key="7">
    <source>
        <dbReference type="PROSITE" id="PS50046"/>
    </source>
</evidence>
<keyword evidence="3" id="KW-0157">Chromophore</keyword>
<feature type="domain" description="Phytochrome chromophore attachment site" evidence="7">
    <location>
        <begin position="146"/>
        <end position="304"/>
    </location>
</feature>
<dbReference type="InterPro" id="IPR003018">
    <property type="entry name" value="GAF"/>
</dbReference>
<evidence type="ECO:0000256" key="5">
    <source>
        <dbReference type="ARBA" id="ARBA00023163"/>
    </source>
</evidence>
<proteinExistence type="predicted"/>
<evidence type="ECO:0000313" key="8">
    <source>
        <dbReference type="EMBL" id="KIA95175.1"/>
    </source>
</evidence>
<dbReference type="InterPro" id="IPR043150">
    <property type="entry name" value="Phytochrome_PHY_sf"/>
</dbReference>
<evidence type="ECO:0000256" key="2">
    <source>
        <dbReference type="ARBA" id="ARBA00022606"/>
    </source>
</evidence>
<dbReference type="RefSeq" id="WP_039473707.1">
    <property type="nucleotide sequence ID" value="NZ_JSYN01000006.1"/>
</dbReference>
<dbReference type="PANTHER" id="PTHR47876:SF3">
    <property type="entry name" value="PHYTOCHROME 1"/>
    <property type="match status" value="1"/>
</dbReference>
<dbReference type="InterPro" id="IPR029016">
    <property type="entry name" value="GAF-like_dom_sf"/>
</dbReference>
<keyword evidence="4" id="KW-0805">Transcription regulation</keyword>
<dbReference type="SUPFAM" id="SSF55781">
    <property type="entry name" value="GAF domain-like"/>
    <property type="match status" value="2"/>
</dbReference>
<evidence type="ECO:0000256" key="6">
    <source>
        <dbReference type="ARBA" id="ARBA00023170"/>
    </source>
</evidence>
<dbReference type="EMBL" id="JSYN01000006">
    <property type="protein sequence ID" value="KIA95175.1"/>
    <property type="molecule type" value="Genomic_DNA"/>
</dbReference>
<dbReference type="SUPFAM" id="SSF55785">
    <property type="entry name" value="PYP-like sensor domain (PAS domain)"/>
    <property type="match status" value="1"/>
</dbReference>
<dbReference type="PANTHER" id="PTHR47876">
    <property type="entry name" value="OS08G0260000 PROTEIN"/>
    <property type="match status" value="1"/>
</dbReference>
<keyword evidence="9" id="KW-1185">Reference proteome</keyword>
<dbReference type="PRINTS" id="PR01033">
    <property type="entry name" value="PHYTOCHROME"/>
</dbReference>
<evidence type="ECO:0000256" key="4">
    <source>
        <dbReference type="ARBA" id="ARBA00023015"/>
    </source>
</evidence>
<dbReference type="InterPro" id="IPR001294">
    <property type="entry name" value="Phytochrome"/>
</dbReference>
<dbReference type="Gene3D" id="3.30.450.20">
    <property type="entry name" value="PAS domain"/>
    <property type="match status" value="1"/>
</dbReference>
<organism evidence="8 9">
    <name type="scientific">Pedobacter kyungheensis</name>
    <dbReference type="NCBI Taxonomy" id="1069985"/>
    <lineage>
        <taxon>Bacteria</taxon>
        <taxon>Pseudomonadati</taxon>
        <taxon>Bacteroidota</taxon>
        <taxon>Sphingobacteriia</taxon>
        <taxon>Sphingobacteriales</taxon>
        <taxon>Sphingobacteriaceae</taxon>
        <taxon>Pedobacter</taxon>
    </lineage>
</organism>
<dbReference type="Proteomes" id="UP000031246">
    <property type="component" value="Unassembled WGS sequence"/>
</dbReference>
<dbReference type="InterPro" id="IPR013654">
    <property type="entry name" value="PAS_2"/>
</dbReference>
<dbReference type="Pfam" id="PF08446">
    <property type="entry name" value="PAS_2"/>
    <property type="match status" value="1"/>
</dbReference>
<accession>A0A0C1DMD5</accession>
<dbReference type="SMART" id="SM00065">
    <property type="entry name" value="GAF"/>
    <property type="match status" value="1"/>
</dbReference>
<dbReference type="InterPro" id="IPR016132">
    <property type="entry name" value="Phyto_chromo_attachment"/>
</dbReference>
<dbReference type="InterPro" id="IPR013515">
    <property type="entry name" value="Phytochrome_cen-reg"/>
</dbReference>
<dbReference type="Pfam" id="PF00360">
    <property type="entry name" value="PHY"/>
    <property type="match status" value="1"/>
</dbReference>
<keyword evidence="2" id="KW-0716">Sensory transduction</keyword>
<name>A0A0C1DMD5_9SPHI</name>
<gene>
    <name evidence="8" type="ORF">OC25_07600</name>
</gene>
<keyword evidence="6" id="KW-0675">Receptor</keyword>
<protein>
    <submittedName>
        <fullName evidence="8">Phytochrome</fullName>
    </submittedName>
</protein>
<dbReference type="AlphaFoldDB" id="A0A0C1DMD5"/>
<evidence type="ECO:0000256" key="3">
    <source>
        <dbReference type="ARBA" id="ARBA00022991"/>
    </source>
</evidence>
<dbReference type="InterPro" id="IPR035965">
    <property type="entry name" value="PAS-like_dom_sf"/>
</dbReference>
<reference evidence="8 9" key="1">
    <citation type="submission" date="2014-10" db="EMBL/GenBank/DDBJ databases">
        <title>Pedobacter Kyungheensis.</title>
        <authorList>
            <person name="Anderson B.M."/>
            <person name="Newman J.D."/>
        </authorList>
    </citation>
    <scope>NUCLEOTIDE SEQUENCE [LARGE SCALE GENOMIC DNA]</scope>
    <source>
        <strain evidence="8 9">KACC 16221</strain>
    </source>
</reference>
<keyword evidence="5" id="KW-0804">Transcription</keyword>
<sequence>MSNNKNYDAEFCGSLAIHQTNSVQDYGFLLVVENEKLEIIQGSENLSTLTGIPIRELIGAPATSIFQPEDLTRLKAEIAKGNRIRIPFPCTIMVDQQPKALYVLLHVKDGQTILEIEQVYGRVERSFTEVFQEVRSFISSIDEINDLDAICKASIQEIRRLAGFDGIRMYRFDREWNGMVIAEEVSNGLEHYLGQTFPASDVPKQARALYIRSPYRFIPNREYHTHKLFPVINPISNTFLDLSDCNLRSIAAVHLEYMANMNVMASMSIRVMVNGKLWGLISCHHITAKYLNAELRSIFEWLSMEISHRISAVIKQQQLSQLAELAREQAIIREQIIGKGSLDGAITADENKTILSLFNSAGCAIKLGGKISSIGHVPEMHDLENLFLWTSGKTVTGIMAIEDLGNSYEEAKDYAGIASGLLIIPIDVEKADYLLCFRPELIRDIKWGGDPNKAINFEPDGKRYHPRHSFKMWLETVRGQALPWSEAEIAIAGSLKDFITDYRLANPYQFQ</sequence>
<comment type="caution">
    <text evidence="8">The sequence shown here is derived from an EMBL/GenBank/DDBJ whole genome shotgun (WGS) entry which is preliminary data.</text>
</comment>
<dbReference type="OrthoDB" id="9766459at2"/>
<dbReference type="Pfam" id="PF01590">
    <property type="entry name" value="GAF"/>
    <property type="match status" value="1"/>
</dbReference>
<dbReference type="Gene3D" id="3.30.450.40">
    <property type="match status" value="1"/>
</dbReference>
<dbReference type="Gene3D" id="3.30.450.270">
    <property type="match status" value="1"/>
</dbReference>
<dbReference type="GO" id="GO:0009584">
    <property type="term" value="P:detection of visible light"/>
    <property type="evidence" value="ECO:0007669"/>
    <property type="project" value="InterPro"/>
</dbReference>
<evidence type="ECO:0000313" key="9">
    <source>
        <dbReference type="Proteomes" id="UP000031246"/>
    </source>
</evidence>
<dbReference type="PROSITE" id="PS50046">
    <property type="entry name" value="PHYTOCHROME_2"/>
    <property type="match status" value="1"/>
</dbReference>
<dbReference type="GO" id="GO:0006355">
    <property type="term" value="P:regulation of DNA-templated transcription"/>
    <property type="evidence" value="ECO:0007669"/>
    <property type="project" value="InterPro"/>
</dbReference>